<gene>
    <name evidence="1" type="ORF">Cob_v001152</name>
</gene>
<proteinExistence type="predicted"/>
<evidence type="ECO:0000313" key="2">
    <source>
        <dbReference type="Proteomes" id="UP000014480"/>
    </source>
</evidence>
<accession>A0A484G5Y3</accession>
<dbReference type="Proteomes" id="UP000014480">
    <property type="component" value="Unassembled WGS sequence"/>
</dbReference>
<organism evidence="1 2">
    <name type="scientific">Colletotrichum orbiculare (strain 104-T / ATCC 96160 / CBS 514.97 / LARS 414 / MAFF 240422)</name>
    <name type="common">Cucumber anthracnose fungus</name>
    <name type="synonym">Colletotrichum lagenarium</name>
    <dbReference type="NCBI Taxonomy" id="1213857"/>
    <lineage>
        <taxon>Eukaryota</taxon>
        <taxon>Fungi</taxon>
        <taxon>Dikarya</taxon>
        <taxon>Ascomycota</taxon>
        <taxon>Pezizomycotina</taxon>
        <taxon>Sordariomycetes</taxon>
        <taxon>Hypocreomycetidae</taxon>
        <taxon>Glomerellales</taxon>
        <taxon>Glomerellaceae</taxon>
        <taxon>Colletotrichum</taxon>
        <taxon>Colletotrichum orbiculare species complex</taxon>
    </lineage>
</organism>
<reference evidence="2" key="1">
    <citation type="journal article" date="2013" name="New Phytol.">
        <title>Comparative genomic and transcriptomic analyses reveal the hemibiotrophic stage shift of Colletotrichum fungi.</title>
        <authorList>
            <person name="Gan P."/>
            <person name="Ikeda K."/>
            <person name="Irieda H."/>
            <person name="Narusaka M."/>
            <person name="O'Connell R.J."/>
            <person name="Narusaka Y."/>
            <person name="Takano Y."/>
            <person name="Kubo Y."/>
            <person name="Shirasu K."/>
        </authorList>
    </citation>
    <scope>NUCLEOTIDE SEQUENCE [LARGE SCALE GENOMIC DNA]</scope>
    <source>
        <strain evidence="2">104-T / ATCC 96160 / CBS 514.97 / LARS 414 / MAFF 240422</strain>
    </source>
</reference>
<name>A0A484G5Y3_COLOR</name>
<keyword evidence="2" id="KW-1185">Reference proteome</keyword>
<evidence type="ECO:0000313" key="1">
    <source>
        <dbReference type="EMBL" id="TDZ25929.1"/>
    </source>
</evidence>
<sequence>MPIPAPLNGASSQLTNAASDRAHAGTFFVQMRRDSMVRSTILEPSDRLVPPMPQGDCKRNAFVNGTVAATPEKAWNI</sequence>
<dbReference type="EMBL" id="AMCV02000001">
    <property type="protein sequence ID" value="TDZ25929.1"/>
    <property type="molecule type" value="Genomic_DNA"/>
</dbReference>
<reference evidence="2" key="2">
    <citation type="journal article" date="2019" name="Mol. Plant Microbe Interact.">
        <title>Genome sequence resources for four phytopathogenic fungi from the Colletotrichum orbiculare species complex.</title>
        <authorList>
            <person name="Gan P."/>
            <person name="Tsushima A."/>
            <person name="Narusaka M."/>
            <person name="Narusaka Y."/>
            <person name="Takano Y."/>
            <person name="Kubo Y."/>
            <person name="Shirasu K."/>
        </authorList>
    </citation>
    <scope>GENOME REANNOTATION</scope>
    <source>
        <strain evidence="2">104-T / ATCC 96160 / CBS 514.97 / LARS 414 / MAFF 240422</strain>
    </source>
</reference>
<protein>
    <submittedName>
        <fullName evidence="1">Uncharacterized protein</fullName>
    </submittedName>
</protein>
<comment type="caution">
    <text evidence="1">The sequence shown here is derived from an EMBL/GenBank/DDBJ whole genome shotgun (WGS) entry which is preliminary data.</text>
</comment>
<dbReference type="AlphaFoldDB" id="A0A484G5Y3"/>